<accession>I3IKS4</accession>
<keyword evidence="2" id="KW-1185">Reference proteome</keyword>
<dbReference type="STRING" id="247490.KSU1_C0723"/>
<dbReference type="InterPro" id="IPR004375">
    <property type="entry name" value="NanQ/TabA/YiaL"/>
</dbReference>
<dbReference type="PANTHER" id="PTHR34986:SF1">
    <property type="entry name" value="PROTEIN YIAL"/>
    <property type="match status" value="1"/>
</dbReference>
<reference evidence="1 2" key="1">
    <citation type="journal article" date="2012" name="FEBS Lett.">
        <title>Anammox organism KSU-1 expresses a NirK-type copper-containing nitrite reductase instead of a NirS-type with cytochrome cd1.</title>
        <authorList>
            <person name="Hira D."/>
            <person name="Toh H."/>
            <person name="Migita C.T."/>
            <person name="Okubo H."/>
            <person name="Nishiyama T."/>
            <person name="Hattori M."/>
            <person name="Furukawa K."/>
            <person name="Fujii T."/>
        </authorList>
    </citation>
    <scope>NUCLEOTIDE SEQUENCE [LARGE SCALE GENOMIC DNA]</scope>
</reference>
<comment type="caution">
    <text evidence="1">The sequence shown here is derived from an EMBL/GenBank/DDBJ whole genome shotgun (WGS) entry which is preliminary data.</text>
</comment>
<dbReference type="Proteomes" id="UP000002985">
    <property type="component" value="Unassembled WGS sequence"/>
</dbReference>
<evidence type="ECO:0008006" key="3">
    <source>
        <dbReference type="Google" id="ProtNLM"/>
    </source>
</evidence>
<dbReference type="EMBL" id="BAFH01000003">
    <property type="protein sequence ID" value="GAB62319.1"/>
    <property type="molecule type" value="Genomic_DNA"/>
</dbReference>
<dbReference type="PANTHER" id="PTHR34986">
    <property type="entry name" value="EVOLVED BETA-GALACTOSIDASE SUBUNIT BETA"/>
    <property type="match status" value="1"/>
</dbReference>
<proteinExistence type="predicted"/>
<gene>
    <name evidence="1" type="ORF">KSU1_C0723</name>
</gene>
<dbReference type="SUPFAM" id="SSF51197">
    <property type="entry name" value="Clavaminate synthase-like"/>
    <property type="match status" value="1"/>
</dbReference>
<sequence>MIIDRLENWETYFSGAAWKRAFDFLTSLKPDVEEKEYTLQGKDIFVRVMSYETRLPNMAMLEAHQNYIDIQTVLIGTEGIEWFPIDTLQIKIPYNMEKDVAFYHRPRMCPARVDAYPGTFVVLFPGDAHIPQLVVGDSTKLVKKAVVKISGALVKP</sequence>
<dbReference type="NCBIfam" id="TIGR00022">
    <property type="entry name" value="YhcH/YjgK/YiaL family protein"/>
    <property type="match status" value="1"/>
</dbReference>
<protein>
    <recommendedName>
        <fullName evidence="3">Beta-D-galactosidase</fullName>
    </recommendedName>
</protein>
<dbReference type="OrthoDB" id="9792756at2"/>
<evidence type="ECO:0000313" key="1">
    <source>
        <dbReference type="EMBL" id="GAB62319.1"/>
    </source>
</evidence>
<name>I3IKS4_9BACT</name>
<evidence type="ECO:0000313" key="2">
    <source>
        <dbReference type="Proteomes" id="UP000002985"/>
    </source>
</evidence>
<dbReference type="GO" id="GO:0005829">
    <property type="term" value="C:cytosol"/>
    <property type="evidence" value="ECO:0007669"/>
    <property type="project" value="TreeGrafter"/>
</dbReference>
<dbReference type="InterPro" id="IPR037012">
    <property type="entry name" value="NanQ/TabA/YiaL_sf"/>
</dbReference>
<dbReference type="AlphaFoldDB" id="I3IKS4"/>
<organism evidence="1 2">
    <name type="scientific">Candidatus Jettenia caeni</name>
    <dbReference type="NCBI Taxonomy" id="247490"/>
    <lineage>
        <taxon>Bacteria</taxon>
        <taxon>Pseudomonadati</taxon>
        <taxon>Planctomycetota</taxon>
        <taxon>Candidatus Brocadiia</taxon>
        <taxon>Candidatus Brocadiales</taxon>
        <taxon>Candidatus Brocadiaceae</taxon>
        <taxon>Candidatus Jettenia</taxon>
    </lineage>
</organism>
<dbReference type="Pfam" id="PF04074">
    <property type="entry name" value="DUF386"/>
    <property type="match status" value="1"/>
</dbReference>
<dbReference type="eggNOG" id="COG2731">
    <property type="taxonomic scope" value="Bacteria"/>
</dbReference>
<dbReference type="Gene3D" id="2.60.120.370">
    <property type="entry name" value="YhcH/YjgK/YiaL"/>
    <property type="match status" value="1"/>
</dbReference>